<evidence type="ECO:0000256" key="3">
    <source>
        <dbReference type="ARBA" id="ARBA00022630"/>
    </source>
</evidence>
<dbReference type="OrthoDB" id="269227at2759"/>
<dbReference type="GeneID" id="24412200"/>
<name>E3QL08_COLGM</name>
<gene>
    <name evidence="7" type="ORF">GLRG_06835</name>
</gene>
<keyword evidence="5" id="KW-0560">Oxidoreductase</keyword>
<dbReference type="EMBL" id="GG697356">
    <property type="protein sequence ID" value="EFQ31546.1"/>
    <property type="molecule type" value="Genomic_DNA"/>
</dbReference>
<evidence type="ECO:0000256" key="2">
    <source>
        <dbReference type="ARBA" id="ARBA00010790"/>
    </source>
</evidence>
<dbReference type="PANTHER" id="PTHR11552:SF201">
    <property type="entry name" value="GLUCOSE-METHANOL-CHOLINE OXIDOREDUCTASE N-TERMINAL DOMAIN-CONTAINING PROTEIN"/>
    <property type="match status" value="1"/>
</dbReference>
<dbReference type="Pfam" id="PF05199">
    <property type="entry name" value="GMC_oxred_C"/>
    <property type="match status" value="1"/>
</dbReference>
<dbReference type="InterPro" id="IPR036188">
    <property type="entry name" value="FAD/NAD-bd_sf"/>
</dbReference>
<evidence type="ECO:0000313" key="7">
    <source>
        <dbReference type="EMBL" id="EFQ31546.1"/>
    </source>
</evidence>
<dbReference type="STRING" id="645133.E3QL08"/>
<feature type="domain" description="Glucose-methanol-choline oxidoreductase C-terminal" evidence="6">
    <location>
        <begin position="2"/>
        <end position="105"/>
    </location>
</feature>
<comment type="similarity">
    <text evidence="2">Belongs to the GMC oxidoreductase family.</text>
</comment>
<dbReference type="VEuPathDB" id="FungiDB:GLRG_06835"/>
<dbReference type="RefSeq" id="XP_008095566.1">
    <property type="nucleotide sequence ID" value="XM_008097375.1"/>
</dbReference>
<protein>
    <submittedName>
        <fullName evidence="7">GMC oxidoreductase</fullName>
    </submittedName>
</protein>
<dbReference type="SUPFAM" id="SSF51905">
    <property type="entry name" value="FAD/NAD(P)-binding domain"/>
    <property type="match status" value="1"/>
</dbReference>
<evidence type="ECO:0000256" key="5">
    <source>
        <dbReference type="ARBA" id="ARBA00023002"/>
    </source>
</evidence>
<dbReference type="eggNOG" id="KOG1238">
    <property type="taxonomic scope" value="Eukaryota"/>
</dbReference>
<dbReference type="InterPro" id="IPR007867">
    <property type="entry name" value="GMC_OxRtase_C"/>
</dbReference>
<dbReference type="PANTHER" id="PTHR11552">
    <property type="entry name" value="GLUCOSE-METHANOL-CHOLINE GMC OXIDOREDUCTASE"/>
    <property type="match status" value="1"/>
</dbReference>
<dbReference type="GO" id="GO:0050660">
    <property type="term" value="F:flavin adenine dinucleotide binding"/>
    <property type="evidence" value="ECO:0007669"/>
    <property type="project" value="InterPro"/>
</dbReference>
<dbReference type="Gene3D" id="3.50.50.60">
    <property type="entry name" value="FAD/NAD(P)-binding domain"/>
    <property type="match status" value="1"/>
</dbReference>
<evidence type="ECO:0000313" key="8">
    <source>
        <dbReference type="Proteomes" id="UP000008782"/>
    </source>
</evidence>
<keyword evidence="3" id="KW-0285">Flavoprotein</keyword>
<keyword evidence="4" id="KW-0274">FAD</keyword>
<dbReference type="Proteomes" id="UP000008782">
    <property type="component" value="Unassembled WGS sequence"/>
</dbReference>
<accession>E3QL08</accession>
<organism evidence="8">
    <name type="scientific">Colletotrichum graminicola (strain M1.001 / M2 / FGSC 10212)</name>
    <name type="common">Maize anthracnose fungus</name>
    <name type="synonym">Glomerella graminicola</name>
    <dbReference type="NCBI Taxonomy" id="645133"/>
    <lineage>
        <taxon>Eukaryota</taxon>
        <taxon>Fungi</taxon>
        <taxon>Dikarya</taxon>
        <taxon>Ascomycota</taxon>
        <taxon>Pezizomycotina</taxon>
        <taxon>Sordariomycetes</taxon>
        <taxon>Hypocreomycetidae</taxon>
        <taxon>Glomerellales</taxon>
        <taxon>Glomerellaceae</taxon>
        <taxon>Colletotrichum</taxon>
        <taxon>Colletotrichum graminicola species complex</taxon>
    </lineage>
</organism>
<evidence type="ECO:0000256" key="4">
    <source>
        <dbReference type="ARBA" id="ARBA00022827"/>
    </source>
</evidence>
<dbReference type="InterPro" id="IPR012132">
    <property type="entry name" value="GMC_OxRdtase"/>
</dbReference>
<dbReference type="HOGENOM" id="CLU_1643560_0_0_1"/>
<dbReference type="SUPFAM" id="SSF54373">
    <property type="entry name" value="FAD-linked reductases, C-terminal domain"/>
    <property type="match status" value="1"/>
</dbReference>
<dbReference type="Gene3D" id="3.30.560.10">
    <property type="entry name" value="Glucose Oxidase, domain 3"/>
    <property type="match status" value="1"/>
</dbReference>
<sequence>MIDPWYFFHPYDGQVLLKPLRFNRRLLATMPIQALGVTKTLPGAATWRDEEMLTFVKGVTSTGYHYSGTCAMLVKALEGVVDSELKVHGVDILRIVVNASIMPLSQPTLASGYYTGETVPSSNRYPTASSNDASTAARRHADRAAGMVCGLLKVGGNSKWM</sequence>
<comment type="cofactor">
    <cofactor evidence="1">
        <name>FAD</name>
        <dbReference type="ChEBI" id="CHEBI:57692"/>
    </cofactor>
</comment>
<dbReference type="AlphaFoldDB" id="E3QL08"/>
<reference evidence="8" key="1">
    <citation type="journal article" date="2012" name="Nat. Genet.">
        <title>Lifestyle transitions in plant pathogenic Colletotrichum fungi deciphered by genome and transcriptome analyses.</title>
        <authorList>
            <person name="O'Connell R.J."/>
            <person name="Thon M.R."/>
            <person name="Hacquard S."/>
            <person name="Amyotte S.G."/>
            <person name="Kleemann J."/>
            <person name="Torres M.F."/>
            <person name="Damm U."/>
            <person name="Buiate E.A."/>
            <person name="Epstein L."/>
            <person name="Alkan N."/>
            <person name="Altmueller J."/>
            <person name="Alvarado-Balderrama L."/>
            <person name="Bauser C.A."/>
            <person name="Becker C."/>
            <person name="Birren B.W."/>
            <person name="Chen Z."/>
            <person name="Choi J."/>
            <person name="Crouch J.A."/>
            <person name="Duvick J.P."/>
            <person name="Farman M.A."/>
            <person name="Gan P."/>
            <person name="Heiman D."/>
            <person name="Henrissat B."/>
            <person name="Howard R.J."/>
            <person name="Kabbage M."/>
            <person name="Koch C."/>
            <person name="Kracher B."/>
            <person name="Kubo Y."/>
            <person name="Law A.D."/>
            <person name="Lebrun M.-H."/>
            <person name="Lee Y.-H."/>
            <person name="Miyara I."/>
            <person name="Moore N."/>
            <person name="Neumann U."/>
            <person name="Nordstroem K."/>
            <person name="Panaccione D.G."/>
            <person name="Panstruga R."/>
            <person name="Place M."/>
            <person name="Proctor R.H."/>
            <person name="Prusky D."/>
            <person name="Rech G."/>
            <person name="Reinhardt R."/>
            <person name="Rollins J.A."/>
            <person name="Rounsley S."/>
            <person name="Schardl C.L."/>
            <person name="Schwartz D.C."/>
            <person name="Shenoy N."/>
            <person name="Shirasu K."/>
            <person name="Sikhakolli U.R."/>
            <person name="Stueber K."/>
            <person name="Sukno S.A."/>
            <person name="Sweigard J.A."/>
            <person name="Takano Y."/>
            <person name="Takahara H."/>
            <person name="Trail F."/>
            <person name="van der Does H.C."/>
            <person name="Voll L.M."/>
            <person name="Will I."/>
            <person name="Young S."/>
            <person name="Zeng Q."/>
            <person name="Zhang J."/>
            <person name="Zhou S."/>
            <person name="Dickman M.B."/>
            <person name="Schulze-Lefert P."/>
            <person name="Ver Loren van Themaat E."/>
            <person name="Ma L.-J."/>
            <person name="Vaillancourt L.J."/>
        </authorList>
    </citation>
    <scope>NUCLEOTIDE SEQUENCE [LARGE SCALE GENOMIC DNA]</scope>
    <source>
        <strain evidence="8">M1.001 / M2 / FGSC 10212</strain>
    </source>
</reference>
<keyword evidence="8" id="KW-1185">Reference proteome</keyword>
<evidence type="ECO:0000259" key="6">
    <source>
        <dbReference type="Pfam" id="PF05199"/>
    </source>
</evidence>
<proteinExistence type="inferred from homology"/>
<evidence type="ECO:0000256" key="1">
    <source>
        <dbReference type="ARBA" id="ARBA00001974"/>
    </source>
</evidence>
<dbReference type="GO" id="GO:0016614">
    <property type="term" value="F:oxidoreductase activity, acting on CH-OH group of donors"/>
    <property type="evidence" value="ECO:0007669"/>
    <property type="project" value="InterPro"/>
</dbReference>